<proteinExistence type="predicted"/>
<evidence type="ECO:0000313" key="1">
    <source>
        <dbReference type="EMBL" id="EYE88885.1"/>
    </source>
</evidence>
<name>A0A017RY64_9CLOT</name>
<dbReference type="AlphaFoldDB" id="A0A017RY64"/>
<accession>A0A017RY64</accession>
<dbReference type="EMBL" id="AZQP01000012">
    <property type="protein sequence ID" value="EYE88885.1"/>
    <property type="molecule type" value="Genomic_DNA"/>
</dbReference>
<evidence type="ECO:0000313" key="2">
    <source>
        <dbReference type="Proteomes" id="UP000019681"/>
    </source>
</evidence>
<sequence>MARKNINTTIDEDLYMQVRLLAIKLKLNANDLIEEGMKYILDKYEGTENKA</sequence>
<comment type="caution">
    <text evidence="1">The sequence shown here is derived from an EMBL/GenBank/DDBJ whole genome shotgun (WGS) entry which is preliminary data.</text>
</comment>
<dbReference type="Proteomes" id="UP000019681">
    <property type="component" value="Unassembled WGS sequence"/>
</dbReference>
<reference evidence="1 2" key="1">
    <citation type="journal article" date="2014" name="Genome Announc.">
        <title>Draft Genome Sequence of Fervidicella metallireducens Strain AeBT, an Iron-Reducing Thermoanaerobe from the Great Artesian Basin.</title>
        <authorList>
            <person name="Patel B.K."/>
        </authorList>
    </citation>
    <scope>NUCLEOTIDE SEQUENCE [LARGE SCALE GENOMIC DNA]</scope>
    <source>
        <strain evidence="1 2">AeB</strain>
    </source>
</reference>
<organism evidence="1 2">
    <name type="scientific">Fervidicella metallireducens AeB</name>
    <dbReference type="NCBI Taxonomy" id="1403537"/>
    <lineage>
        <taxon>Bacteria</taxon>
        <taxon>Bacillati</taxon>
        <taxon>Bacillota</taxon>
        <taxon>Clostridia</taxon>
        <taxon>Eubacteriales</taxon>
        <taxon>Clostridiaceae</taxon>
        <taxon>Fervidicella</taxon>
    </lineage>
</organism>
<protein>
    <submittedName>
        <fullName evidence="1">Uncharacterized protein</fullName>
    </submittedName>
</protein>
<gene>
    <name evidence="1" type="ORF">Q428_05795</name>
</gene>
<dbReference type="RefSeq" id="WP_169734715.1">
    <property type="nucleotide sequence ID" value="NZ_AZQP01000012.1"/>
</dbReference>
<keyword evidence="2" id="KW-1185">Reference proteome</keyword>